<protein>
    <submittedName>
        <fullName evidence="3">Xanthine dehydrogenase family protein molybdopterin-binding subunit</fullName>
    </submittedName>
</protein>
<sequence length="741" mass="80029">MSTPTNTPKQPETLSEQGMRRRNFIIAGAAAGGGLLIGFALPKIFDGKGEPATTANEETAKDAFSPNAFIRIDKEGVVTLIMSKVEMGQGTFTSITMLIAEELGVDPAQVKLAQAPADEKKYADPLLGGQVTGGSTSIRGAWEPMRKAGAVARTMLVSAACQDWNVDAKECRVENGYVLHTGSDKKTGYGDLVEKAAKLPVPQDVTLKEAKDFTLIGKPIKRVDSPQKVNGQAVYGIDVRQPNMKIATVAMSPVLGGKVVSVDDSKARNIKGVRKIVKLDDAVAVIADHMWAAKQGLAALDIKWDGGRNETLMMKDIIGQLDQASSDKGRAAPGAVATSEGDFKAAFAKADVKFEAVYQLPFLSHAAIEPMNATVHVQKDRCDVWVGTQVPAMAQAGAVGITKLPPEKVFIHNHHIGGGFGRRLDVDFINQAVAIAKTVDYPVKLVWTREEDMQHGIYRPYYYDRLSAGLDKDGNITAWKHQVTGSSIMARWIPQFFKNGLDSDAVEVAREPLYAPANIFVEYIRQEPPGMVTGWWRGVGATHNTFMVESFIDELAHKVGKDPLQYRLANMKNSPRAKHVLEVAAKAAGWGQPLPKGSGRGLSVQYAFGTYVAQVAELEVKEDEVHIKRVVCVVDCGMVVNPDHVKAQMEGGINFGISGALWGEITINNGKVEQSNFDNYRVMRMRESPVIEVHLVQSSEAPGGIGEPGTAAIAPALTNAIFAATGKRIRNLPIKNSLTAA</sequence>
<dbReference type="PIRSF" id="PIRSF036389">
    <property type="entry name" value="IOR_B"/>
    <property type="match status" value="1"/>
</dbReference>
<reference evidence="3 4" key="1">
    <citation type="submission" date="2018-09" db="EMBL/GenBank/DDBJ databases">
        <title>Metagenome Assembled Genomes from an Advanced Water Purification Facility.</title>
        <authorList>
            <person name="Stamps B.W."/>
            <person name="Spear J.R."/>
        </authorList>
    </citation>
    <scope>NUCLEOTIDE SEQUENCE [LARGE SCALE GENOMIC DNA]</scope>
    <source>
        <strain evidence="3">Bin_42_2</strain>
    </source>
</reference>
<dbReference type="GO" id="GO:0016491">
    <property type="term" value="F:oxidoreductase activity"/>
    <property type="evidence" value="ECO:0007669"/>
    <property type="project" value="InterPro"/>
</dbReference>
<dbReference type="InterPro" id="IPR008274">
    <property type="entry name" value="AldOxase/xan_DH_MoCoBD1"/>
</dbReference>
<organism evidence="3 4">
    <name type="scientific">Methylophilus methylotrophus</name>
    <name type="common">Bacterium W3A1</name>
    <dbReference type="NCBI Taxonomy" id="17"/>
    <lineage>
        <taxon>Bacteria</taxon>
        <taxon>Pseudomonadati</taxon>
        <taxon>Pseudomonadota</taxon>
        <taxon>Betaproteobacteria</taxon>
        <taxon>Nitrosomonadales</taxon>
        <taxon>Methylophilaceae</taxon>
        <taxon>Methylophilus</taxon>
    </lineage>
</organism>
<evidence type="ECO:0000256" key="1">
    <source>
        <dbReference type="SAM" id="Phobius"/>
    </source>
</evidence>
<proteinExistence type="predicted"/>
<dbReference type="EMBL" id="SSGG01000037">
    <property type="protein sequence ID" value="TXI37955.1"/>
    <property type="molecule type" value="Genomic_DNA"/>
</dbReference>
<comment type="caution">
    <text evidence="3">The sequence shown here is derived from an EMBL/GenBank/DDBJ whole genome shotgun (WGS) entry which is preliminary data.</text>
</comment>
<keyword evidence="1" id="KW-0812">Transmembrane</keyword>
<evidence type="ECO:0000313" key="3">
    <source>
        <dbReference type="EMBL" id="TXI37955.1"/>
    </source>
</evidence>
<dbReference type="InterPro" id="IPR006311">
    <property type="entry name" value="TAT_signal"/>
</dbReference>
<dbReference type="PANTHER" id="PTHR47495">
    <property type="entry name" value="ALDEHYDE DEHYDROGENASE"/>
    <property type="match status" value="1"/>
</dbReference>
<dbReference type="PROSITE" id="PS51318">
    <property type="entry name" value="TAT"/>
    <property type="match status" value="1"/>
</dbReference>
<dbReference type="InterPro" id="IPR000674">
    <property type="entry name" value="Ald_Oxase/Xan_DH_a/b"/>
</dbReference>
<keyword evidence="1" id="KW-0472">Membrane</keyword>
<dbReference type="InterPro" id="IPR012368">
    <property type="entry name" value="OxRdtase_Mopterin-bd_su_IorB"/>
</dbReference>
<accession>A0A5C7WMV8</accession>
<dbReference type="Proteomes" id="UP000321374">
    <property type="component" value="Unassembled WGS sequence"/>
</dbReference>
<dbReference type="InterPro" id="IPR052516">
    <property type="entry name" value="N-heterocyclic_Hydroxylase"/>
</dbReference>
<dbReference type="PANTHER" id="PTHR47495:SF2">
    <property type="entry name" value="ALDEHYDE DEHYDROGENASE"/>
    <property type="match status" value="1"/>
</dbReference>
<dbReference type="Gene3D" id="3.90.1170.50">
    <property type="entry name" value="Aldehyde oxidase/xanthine dehydrogenase, a/b hammerhead"/>
    <property type="match status" value="1"/>
</dbReference>
<keyword evidence="1" id="KW-1133">Transmembrane helix</keyword>
<dbReference type="InterPro" id="IPR037165">
    <property type="entry name" value="AldOxase/xan_DH_Mopterin-bd_sf"/>
</dbReference>
<dbReference type="SMART" id="SM01008">
    <property type="entry name" value="Ald_Xan_dh_C"/>
    <property type="match status" value="1"/>
</dbReference>
<dbReference type="STRING" id="1122236.GCA_000378225_00561"/>
<feature type="transmembrane region" description="Helical" evidence="1">
    <location>
        <begin position="24"/>
        <end position="45"/>
    </location>
</feature>
<dbReference type="Pfam" id="PF02738">
    <property type="entry name" value="MoCoBD_1"/>
    <property type="match status" value="1"/>
</dbReference>
<dbReference type="Gene3D" id="3.30.365.10">
    <property type="entry name" value="Aldehyde oxidase/xanthine dehydrogenase, molybdopterin binding domain"/>
    <property type="match status" value="4"/>
</dbReference>
<dbReference type="AlphaFoldDB" id="A0A5C7WMV8"/>
<dbReference type="Pfam" id="PF20256">
    <property type="entry name" value="MoCoBD_2"/>
    <property type="match status" value="2"/>
</dbReference>
<feature type="domain" description="Aldehyde oxidase/xanthine dehydrogenase a/b hammerhead" evidence="2">
    <location>
        <begin position="230"/>
        <end position="308"/>
    </location>
</feature>
<gene>
    <name evidence="3" type="ORF">E6Q51_02180</name>
</gene>
<dbReference type="InterPro" id="IPR046867">
    <property type="entry name" value="AldOxase/xan_DH_MoCoBD2"/>
</dbReference>
<dbReference type="SUPFAM" id="SSF56003">
    <property type="entry name" value="Molybdenum cofactor-binding domain"/>
    <property type="match status" value="2"/>
</dbReference>
<name>A0A5C7WMV8_METME</name>
<evidence type="ECO:0000313" key="4">
    <source>
        <dbReference type="Proteomes" id="UP000321374"/>
    </source>
</evidence>
<evidence type="ECO:0000259" key="2">
    <source>
        <dbReference type="SMART" id="SM01008"/>
    </source>
</evidence>